<sequence>MPTNLPEIKQLLADWYLLALGNVVCRGPSDRGGLSHLATLKCCPKRPEKKKTRRMQDKLSAAEQQVRQDEEKIAANAEQMLKDKQFIEEIQEKLLERNQRVVQSIKATASKFDLNEQLVDSDKAMQDEFIWQQQDNIIQQLSDRLSAAQQENAQASEKDSLISNLQSSLDMQIKQFAQLEQAIEVQKHVQHEQQKEVQQQLNNTLEKHQLDFIQLIEAVQNRLVPVNVEAQITHTPEHIVQLQEPQQPENIVEQQIVEFNAVEQVSPVEPLTPEILDSVSELEEILEEKVKDEPGVTDSTEPLTEVEVKPVSEPDSLVQDLLNIAEPSFSMAADNEPQQGATESSVEMKSSLNVAGKFKGLLDKVKKPDTKSKAGNSAEAVVIDAVKTPETTEATGTTDKSAKITDKFRGLLGKAKKPNAETEIKPEIEPAQKIEMFTAEDTTVPEAEQQIETFVTEDFKEPDAEEIDVEPDYGSSNFKMPGALKKLFGKAKK</sequence>
<accession>A0A7Z0SDM7</accession>
<comment type="caution">
    <text evidence="2">The sequence shown here is derived from an EMBL/GenBank/DDBJ whole genome shotgun (WGS) entry which is preliminary data.</text>
</comment>
<evidence type="ECO:0000256" key="1">
    <source>
        <dbReference type="SAM" id="Coils"/>
    </source>
</evidence>
<organism evidence="2 3">
    <name type="scientific">Candidatus Methanofishera endochildressiae</name>
    <dbReference type="NCBI Taxonomy" id="2738884"/>
    <lineage>
        <taxon>Bacteria</taxon>
        <taxon>Pseudomonadati</taxon>
        <taxon>Pseudomonadota</taxon>
        <taxon>Gammaproteobacteria</taxon>
        <taxon>Candidatus Methanofishera</taxon>
    </lineage>
</organism>
<dbReference type="AlphaFoldDB" id="A0A7Z0SDM7"/>
<keyword evidence="1" id="KW-0175">Coiled coil</keyword>
<feature type="coiled-coil region" evidence="1">
    <location>
        <begin position="52"/>
        <end position="79"/>
    </location>
</feature>
<name>A0A7Z0SDM7_9GAMM</name>
<gene>
    <name evidence="2" type="ORF">H0A75_03780</name>
</gene>
<protein>
    <submittedName>
        <fullName evidence="2">Uncharacterized protein</fullName>
    </submittedName>
</protein>
<proteinExistence type="predicted"/>
<dbReference type="Proteomes" id="UP000537890">
    <property type="component" value="Unassembled WGS sequence"/>
</dbReference>
<feature type="coiled-coil region" evidence="1">
    <location>
        <begin position="138"/>
        <end position="211"/>
    </location>
</feature>
<evidence type="ECO:0000313" key="2">
    <source>
        <dbReference type="EMBL" id="NYT46867.1"/>
    </source>
</evidence>
<dbReference type="EMBL" id="JACCHS010000051">
    <property type="protein sequence ID" value="NYT46867.1"/>
    <property type="molecule type" value="Genomic_DNA"/>
</dbReference>
<evidence type="ECO:0000313" key="3">
    <source>
        <dbReference type="Proteomes" id="UP000537890"/>
    </source>
</evidence>
<reference evidence="2 3" key="1">
    <citation type="submission" date="2020-05" db="EMBL/GenBank/DDBJ databases">
        <title>Horizontal transmission and recombination maintain forever young bacterial symbiont genomes.</title>
        <authorList>
            <person name="Russell S.L."/>
            <person name="Pepper-Tunick E."/>
            <person name="Svedberg J."/>
            <person name="Byrne A."/>
            <person name="Ruelas Castillo J."/>
            <person name="Vollmers C."/>
            <person name="Beinart R.A."/>
            <person name="Corbett-Detig R."/>
        </authorList>
    </citation>
    <scope>NUCLEOTIDE SEQUENCE [LARGE SCALE GENOMIC DNA]</scope>
    <source>
        <strain evidence="2">4727-3</strain>
    </source>
</reference>